<feature type="transmembrane region" description="Helical" evidence="6">
    <location>
        <begin position="456"/>
        <end position="477"/>
    </location>
</feature>
<feature type="transmembrane region" description="Helical" evidence="6">
    <location>
        <begin position="141"/>
        <end position="161"/>
    </location>
</feature>
<evidence type="ECO:0000313" key="9">
    <source>
        <dbReference type="EMBL" id="ACU61277.1"/>
    </source>
</evidence>
<dbReference type="GO" id="GO:0008137">
    <property type="term" value="F:NADH dehydrogenase (ubiquinone) activity"/>
    <property type="evidence" value="ECO:0007669"/>
    <property type="project" value="InterPro"/>
</dbReference>
<dbReference type="AlphaFoldDB" id="A0A979G624"/>
<dbReference type="GO" id="GO:0016020">
    <property type="term" value="C:membrane"/>
    <property type="evidence" value="ECO:0007669"/>
    <property type="project" value="UniProtKB-SubCell"/>
</dbReference>
<evidence type="ECO:0000259" key="7">
    <source>
        <dbReference type="Pfam" id="PF00361"/>
    </source>
</evidence>
<dbReference type="EMBL" id="CP001699">
    <property type="protein sequence ID" value="ACU61277.1"/>
    <property type="molecule type" value="Genomic_DNA"/>
</dbReference>
<feature type="transmembrane region" description="Helical" evidence="6">
    <location>
        <begin position="310"/>
        <end position="328"/>
    </location>
</feature>
<feature type="transmembrane region" description="Helical" evidence="6">
    <location>
        <begin position="334"/>
        <end position="356"/>
    </location>
</feature>
<dbReference type="Proteomes" id="UP000002215">
    <property type="component" value="Chromosome"/>
</dbReference>
<dbReference type="InterPro" id="IPR001750">
    <property type="entry name" value="ND/Mrp_TM"/>
</dbReference>
<dbReference type="GO" id="GO:0003954">
    <property type="term" value="F:NADH dehydrogenase activity"/>
    <property type="evidence" value="ECO:0007669"/>
    <property type="project" value="TreeGrafter"/>
</dbReference>
<dbReference type="PRINTS" id="PR01435">
    <property type="entry name" value="NPOXDRDTASE5"/>
</dbReference>
<keyword evidence="3 6" id="KW-1133">Transmembrane helix</keyword>
<feature type="domain" description="NADH:quinone oxidoreductase/Mrp antiporter transmembrane" evidence="7">
    <location>
        <begin position="136"/>
        <end position="430"/>
    </location>
</feature>
<feature type="transmembrane region" description="Helical" evidence="6">
    <location>
        <begin position="420"/>
        <end position="444"/>
    </location>
</feature>
<dbReference type="PRINTS" id="PR01434">
    <property type="entry name" value="NADHDHGNASE5"/>
</dbReference>
<dbReference type="InterPro" id="IPR001516">
    <property type="entry name" value="Proton_antipo_N"/>
</dbReference>
<evidence type="ECO:0000256" key="1">
    <source>
        <dbReference type="ARBA" id="ARBA00004127"/>
    </source>
</evidence>
<feature type="transmembrane region" description="Helical" evidence="6">
    <location>
        <begin position="86"/>
        <end position="109"/>
    </location>
</feature>
<keyword evidence="2 5" id="KW-0812">Transmembrane</keyword>
<dbReference type="RefSeq" id="WP_012791450.1">
    <property type="nucleotide sequence ID" value="NC_013132.1"/>
</dbReference>
<reference evidence="9 10" key="2">
    <citation type="journal article" date="2010" name="Stand. Genomic Sci.">
        <title>Complete genome sequence of Chitinophaga pinensis type strain (UQM 2034).</title>
        <authorList>
            <person name="Glavina Del Rio T."/>
            <person name="Abt B."/>
            <person name="Spring S."/>
            <person name="Lapidus A."/>
            <person name="Nolan M."/>
            <person name="Tice H."/>
            <person name="Copeland A."/>
            <person name="Cheng J.F."/>
            <person name="Chen F."/>
            <person name="Bruce D."/>
            <person name="Goodwin L."/>
            <person name="Pitluck S."/>
            <person name="Ivanova N."/>
            <person name="Mavromatis K."/>
            <person name="Mikhailova N."/>
            <person name="Pati A."/>
            <person name="Chen A."/>
            <person name="Palaniappan K."/>
            <person name="Land M."/>
            <person name="Hauser L."/>
            <person name="Chang Y.J."/>
            <person name="Jeffries C.D."/>
            <person name="Chain P."/>
            <person name="Saunders E."/>
            <person name="Detter J.C."/>
            <person name="Brettin T."/>
            <person name="Rohde M."/>
            <person name="Goker M."/>
            <person name="Bristow J."/>
            <person name="Eisen J.A."/>
            <person name="Markowitz V."/>
            <person name="Hugenholtz P."/>
            <person name="Kyrpides N.C."/>
            <person name="Klenk H.P."/>
            <person name="Lucas S."/>
        </authorList>
    </citation>
    <scope>NUCLEOTIDE SEQUENCE [LARGE SCALE GENOMIC DNA]</scope>
    <source>
        <strain evidence="10">ATCC 43595 / DSM 2588 / LMG 13176 / NBRC 15968 / NCIMB 11800 / UQM 2034</strain>
    </source>
</reference>
<dbReference type="OrthoDB" id="9807568at2"/>
<dbReference type="KEGG" id="cpi:Cpin_3815"/>
<evidence type="ECO:0000256" key="6">
    <source>
        <dbReference type="SAM" id="Phobius"/>
    </source>
</evidence>
<feature type="transmembrane region" description="Helical" evidence="6">
    <location>
        <begin position="116"/>
        <end position="135"/>
    </location>
</feature>
<feature type="transmembrane region" description="Helical" evidence="6">
    <location>
        <begin position="212"/>
        <end position="231"/>
    </location>
</feature>
<feature type="transmembrane region" description="Helical" evidence="6">
    <location>
        <begin position="252"/>
        <end position="270"/>
    </location>
</feature>
<dbReference type="PANTHER" id="PTHR42829:SF2">
    <property type="entry name" value="NADH-UBIQUINONE OXIDOREDUCTASE CHAIN 5"/>
    <property type="match status" value="1"/>
</dbReference>
<dbReference type="NCBIfam" id="TIGR01974">
    <property type="entry name" value="NDH_I_L"/>
    <property type="match status" value="1"/>
</dbReference>
<feature type="transmembrane region" description="Helical" evidence="6">
    <location>
        <begin position="597"/>
        <end position="617"/>
    </location>
</feature>
<evidence type="ECO:0000259" key="8">
    <source>
        <dbReference type="Pfam" id="PF00662"/>
    </source>
</evidence>
<feature type="transmembrane region" description="Helical" evidence="6">
    <location>
        <begin position="497"/>
        <end position="521"/>
    </location>
</feature>
<accession>A0A979G624</accession>
<dbReference type="NCBIfam" id="NF005141">
    <property type="entry name" value="PRK06590.1"/>
    <property type="match status" value="1"/>
</dbReference>
<evidence type="ECO:0000313" key="10">
    <source>
        <dbReference type="Proteomes" id="UP000002215"/>
    </source>
</evidence>
<dbReference type="GO" id="GO:0012505">
    <property type="term" value="C:endomembrane system"/>
    <property type="evidence" value="ECO:0007669"/>
    <property type="project" value="UniProtKB-SubCell"/>
</dbReference>
<organism evidence="9 10">
    <name type="scientific">Chitinophaga pinensis (strain ATCC 43595 / DSM 2588 / LMG 13176 / NBRC 15968 / NCIMB 11800 / UQM 2034)</name>
    <dbReference type="NCBI Taxonomy" id="485918"/>
    <lineage>
        <taxon>Bacteria</taxon>
        <taxon>Pseudomonadati</taxon>
        <taxon>Bacteroidota</taxon>
        <taxon>Chitinophagia</taxon>
        <taxon>Chitinophagales</taxon>
        <taxon>Chitinophagaceae</taxon>
        <taxon>Chitinophaga</taxon>
    </lineage>
</organism>
<feature type="transmembrane region" description="Helical" evidence="6">
    <location>
        <begin position="33"/>
        <end position="55"/>
    </location>
</feature>
<keyword evidence="4 6" id="KW-0472">Membrane</keyword>
<sequence length="618" mass="68759">MQQYLYLIPAMPLIGFLLLITGGAHFPRYVTAIIGAGSICMSAIIAITMGAQFLLYPPLESVYHQQLWHWFNIGKLHADIGLQLDAMSLVFVCIITFIGALIHIYSIAFMEHDRDYARFFASMNLFVCSMLLLVMANNLVLVYLGWEGVGLCSFLLIGFWYESEANCMAARKAFVITRIGDTAMIIGLFLLFRELGTLNIREILALAPQHFTSGNTTITWIALLLLAGGMGKSAQLPLQTWLPDAMAGPSPVSALIHAATMVTAGVYLIARMHTIFELSPFTMHLTAVIGALTLLMAGCSAMVQTDIKRILAYSTISQIGYMFLALGIGAWSAAIFHFFTHAFFKALLFLAAGAVIETLHHEHNIFKMGGLRKEMPLIFRTFVIGAAALAAVPFVTAGFFSKDEILWFAWSAQDGHPLLWITGLSGAFITAFYSTRLVLVVFWGERQIMPGKLPSRAMNIPLVILAICSVGAGWIHLPHLTQVLPATILKPAHPEEIIFQSLAILTTLLGIMTGYMLYYLYPHTIREWKESEGLMAVRNFFYAGWKFDQLYEILFVRPFVYITQVNRNDVTDKIYSGIAAIHIQLNKFLSVSQNGSLRWYVAGVLIGILFIITLQILR</sequence>
<gene>
    <name evidence="9" type="ordered locus">Cpin_3815</name>
</gene>
<feature type="transmembrane region" description="Helical" evidence="6">
    <location>
        <begin position="377"/>
        <end position="400"/>
    </location>
</feature>
<dbReference type="GO" id="GO:0015990">
    <property type="term" value="P:electron transport coupled proton transport"/>
    <property type="evidence" value="ECO:0007669"/>
    <property type="project" value="TreeGrafter"/>
</dbReference>
<feature type="transmembrane region" description="Helical" evidence="6">
    <location>
        <begin position="6"/>
        <end position="26"/>
    </location>
</feature>
<name>A0A979G624_CHIPD</name>
<dbReference type="InterPro" id="IPR003945">
    <property type="entry name" value="NU5C-like"/>
</dbReference>
<comment type="subcellular location">
    <subcellularLocation>
        <location evidence="1">Endomembrane system</location>
        <topology evidence="1">Multi-pass membrane protein</topology>
    </subcellularLocation>
    <subcellularLocation>
        <location evidence="5">Membrane</location>
        <topology evidence="5">Multi-pass membrane protein</topology>
    </subcellularLocation>
</comment>
<proteinExistence type="predicted"/>
<protein>
    <submittedName>
        <fullName evidence="9">Proton-translocating NADH-quinone oxidoreductase, chain L</fullName>
    </submittedName>
</protein>
<evidence type="ECO:0000256" key="4">
    <source>
        <dbReference type="ARBA" id="ARBA00023136"/>
    </source>
</evidence>
<evidence type="ECO:0000256" key="3">
    <source>
        <dbReference type="ARBA" id="ARBA00022989"/>
    </source>
</evidence>
<dbReference type="Pfam" id="PF00662">
    <property type="entry name" value="Proton_antipo_N"/>
    <property type="match status" value="1"/>
</dbReference>
<dbReference type="Gene3D" id="1.20.5.2700">
    <property type="match status" value="1"/>
</dbReference>
<dbReference type="InterPro" id="IPR018393">
    <property type="entry name" value="NADHpl_OxRdtase_5_subgr"/>
</dbReference>
<dbReference type="GO" id="GO:0042773">
    <property type="term" value="P:ATP synthesis coupled electron transport"/>
    <property type="evidence" value="ECO:0007669"/>
    <property type="project" value="InterPro"/>
</dbReference>
<dbReference type="PANTHER" id="PTHR42829">
    <property type="entry name" value="NADH-UBIQUINONE OXIDOREDUCTASE CHAIN 5"/>
    <property type="match status" value="1"/>
</dbReference>
<feature type="transmembrane region" description="Helical" evidence="6">
    <location>
        <begin position="173"/>
        <end position="192"/>
    </location>
</feature>
<feature type="transmembrane region" description="Helical" evidence="6">
    <location>
        <begin position="282"/>
        <end position="303"/>
    </location>
</feature>
<reference evidence="10" key="1">
    <citation type="submission" date="2009-08" db="EMBL/GenBank/DDBJ databases">
        <title>The complete genome of Chitinophaga pinensis DSM 2588.</title>
        <authorList>
            <consortium name="US DOE Joint Genome Institute (JGI-PGF)"/>
            <person name="Lucas S."/>
            <person name="Copeland A."/>
            <person name="Lapidus A."/>
            <person name="Glavina del Rio T."/>
            <person name="Dalin E."/>
            <person name="Tice H."/>
            <person name="Bruce D."/>
            <person name="Goodwin L."/>
            <person name="Pitluck S."/>
            <person name="Kyrpides N."/>
            <person name="Mavromatis K."/>
            <person name="Ivanova N."/>
            <person name="Mikhailova N."/>
            <person name="Sims D."/>
            <person name="Meinche L."/>
            <person name="Brettin T."/>
            <person name="Detter J.C."/>
            <person name="Han C."/>
            <person name="Larimer F."/>
            <person name="Land M."/>
            <person name="Hauser L."/>
            <person name="Markowitz V."/>
            <person name="Cheng J.-F."/>
            <person name="Hugenholtz P."/>
            <person name="Woyke T."/>
            <person name="Wu D."/>
            <person name="Spring S."/>
            <person name="Klenk H.-P."/>
            <person name="Eisen J.A."/>
        </authorList>
    </citation>
    <scope>NUCLEOTIDE SEQUENCE [LARGE SCALE GENOMIC DNA]</scope>
    <source>
        <strain evidence="10">ATCC 43595 / DSM 2588 / LMG 13176 / NBRC 15968 / NCIMB 11800 / UQM 2034</strain>
    </source>
</reference>
<evidence type="ECO:0000256" key="2">
    <source>
        <dbReference type="ARBA" id="ARBA00022692"/>
    </source>
</evidence>
<dbReference type="Pfam" id="PF00361">
    <property type="entry name" value="Proton_antipo_M"/>
    <property type="match status" value="1"/>
</dbReference>
<evidence type="ECO:0000256" key="5">
    <source>
        <dbReference type="RuleBase" id="RU000320"/>
    </source>
</evidence>
<feature type="domain" description="NADH-Ubiquinone oxidoreductase (complex I) chain 5 N-terminal" evidence="8">
    <location>
        <begin position="70"/>
        <end position="120"/>
    </location>
</feature>